<dbReference type="Proteomes" id="UP000279799">
    <property type="component" value="Chromosome"/>
</dbReference>
<name>A0A448TW53_9PAST</name>
<evidence type="ECO:0000313" key="3">
    <source>
        <dbReference type="EMBL" id="VEJ10157.1"/>
    </source>
</evidence>
<evidence type="ECO:0000259" key="2">
    <source>
        <dbReference type="Pfam" id="PF00849"/>
    </source>
</evidence>
<evidence type="ECO:0000313" key="4">
    <source>
        <dbReference type="Proteomes" id="UP000279799"/>
    </source>
</evidence>
<dbReference type="EC" id="5.4.99.28" evidence="3"/>
<dbReference type="Pfam" id="PF00849">
    <property type="entry name" value="PseudoU_synth_2"/>
    <property type="match status" value="1"/>
</dbReference>
<dbReference type="GO" id="GO:0003723">
    <property type="term" value="F:RNA binding"/>
    <property type="evidence" value="ECO:0007669"/>
    <property type="project" value="InterPro"/>
</dbReference>
<dbReference type="NCBIfam" id="TIGR01621">
    <property type="entry name" value="RluA-like"/>
    <property type="match status" value="1"/>
</dbReference>
<dbReference type="KEGG" id="adp:NCTC12871_01667"/>
<accession>A0A448TW53</accession>
<keyword evidence="3" id="KW-0413">Isomerase</keyword>
<dbReference type="AlphaFoldDB" id="A0A448TW53"/>
<evidence type="ECO:0000256" key="1">
    <source>
        <dbReference type="ARBA" id="ARBA00010876"/>
    </source>
</evidence>
<dbReference type="InterPro" id="IPR006508">
    <property type="entry name" value="PsdUridine_synth_RluA-like"/>
</dbReference>
<dbReference type="GO" id="GO:0000455">
    <property type="term" value="P:enzyme-directed rRNA pseudouridine synthesis"/>
    <property type="evidence" value="ECO:0007669"/>
    <property type="project" value="TreeGrafter"/>
</dbReference>
<dbReference type="EMBL" id="LR134510">
    <property type="protein sequence ID" value="VEJ10157.1"/>
    <property type="molecule type" value="Genomic_DNA"/>
</dbReference>
<dbReference type="CDD" id="cd02869">
    <property type="entry name" value="PseudoU_synth_RluA_like"/>
    <property type="match status" value="1"/>
</dbReference>
<proteinExistence type="inferred from homology"/>
<dbReference type="InterPro" id="IPR050188">
    <property type="entry name" value="RluA_PseudoU_synthase"/>
</dbReference>
<reference evidence="3 4" key="1">
    <citation type="submission" date="2018-12" db="EMBL/GenBank/DDBJ databases">
        <authorList>
            <consortium name="Pathogen Informatics"/>
        </authorList>
    </citation>
    <scope>NUCLEOTIDE SEQUENCE [LARGE SCALE GENOMIC DNA]</scope>
    <source>
        <strain evidence="3 4">NCTC12871</strain>
    </source>
</reference>
<dbReference type="RefSeq" id="WP_172594243.1">
    <property type="nucleotide sequence ID" value="NZ_LR134510.1"/>
</dbReference>
<dbReference type="InterPro" id="IPR006145">
    <property type="entry name" value="PsdUridine_synth_RsuA/RluA"/>
</dbReference>
<keyword evidence="4" id="KW-1185">Reference proteome</keyword>
<sequence>MHFKIIFQHADFLVIYKPHGVSVHKDEQDTGLTTQLAEQLSVPQIWLVHRLDKVTSGLLILAKNATAAAELSRAFAEHKVKKTYLALSNQKPKKKQGWIKGDMQKARRGAWKLVKTSENPAITYFNTQSLAPNLRLFVLHPHTGKTHQLRVAMKSLGSPILGDALYSGHESDRTYLHAYRLQFCYQGEDFDIQAMPEAGELFLTYKQDLSNILFK</sequence>
<dbReference type="SUPFAM" id="SSF55120">
    <property type="entry name" value="Pseudouridine synthase"/>
    <property type="match status" value="1"/>
</dbReference>
<dbReference type="InterPro" id="IPR020103">
    <property type="entry name" value="PsdUridine_synth_cat_dom_sf"/>
</dbReference>
<dbReference type="Gene3D" id="3.30.2350.10">
    <property type="entry name" value="Pseudouridine synthase"/>
    <property type="match status" value="1"/>
</dbReference>
<gene>
    <name evidence="3" type="primary">rluA_2</name>
    <name evidence="3" type="ORF">NCTC12871_01667</name>
</gene>
<dbReference type="InterPro" id="IPR006224">
    <property type="entry name" value="PsdUridine_synth_RluA-like_CS"/>
</dbReference>
<comment type="similarity">
    <text evidence="1">Belongs to the pseudouridine synthase RluA family.</text>
</comment>
<dbReference type="GO" id="GO:0160151">
    <property type="term" value="F:tRNA pseudouridine(32) synthase activity"/>
    <property type="evidence" value="ECO:0007669"/>
    <property type="project" value="UniProtKB-EC"/>
</dbReference>
<dbReference type="PANTHER" id="PTHR21600">
    <property type="entry name" value="MITOCHONDRIAL RNA PSEUDOURIDINE SYNTHASE"/>
    <property type="match status" value="1"/>
</dbReference>
<protein>
    <submittedName>
        <fullName evidence="3">RNA pseudouridine synthase</fullName>
        <ecNumber evidence="3">5.4.99.28</ecNumber>
    </submittedName>
</protein>
<dbReference type="PANTHER" id="PTHR21600:SF87">
    <property type="entry name" value="RNA PSEUDOURIDYLATE SYNTHASE DOMAIN-CONTAINING PROTEIN 1"/>
    <property type="match status" value="1"/>
</dbReference>
<feature type="domain" description="Pseudouridine synthase RsuA/RluA-like" evidence="2">
    <location>
        <begin position="11"/>
        <end position="154"/>
    </location>
</feature>
<organism evidence="3 4">
    <name type="scientific">Actinobacillus delphinicola</name>
    <dbReference type="NCBI Taxonomy" id="51161"/>
    <lineage>
        <taxon>Bacteria</taxon>
        <taxon>Pseudomonadati</taxon>
        <taxon>Pseudomonadota</taxon>
        <taxon>Gammaproteobacteria</taxon>
        <taxon>Pasteurellales</taxon>
        <taxon>Pasteurellaceae</taxon>
        <taxon>Actinobacillus</taxon>
    </lineage>
</organism>
<dbReference type="PROSITE" id="PS01129">
    <property type="entry name" value="PSI_RLU"/>
    <property type="match status" value="1"/>
</dbReference>